<name>A0A9P4GXC5_9PLEO</name>
<evidence type="ECO:0000313" key="2">
    <source>
        <dbReference type="Proteomes" id="UP000799777"/>
    </source>
</evidence>
<accession>A0A9P4GXC5</accession>
<gene>
    <name evidence="1" type="ORF">EK21DRAFT_118749</name>
</gene>
<evidence type="ECO:0000313" key="1">
    <source>
        <dbReference type="EMBL" id="KAF2023439.1"/>
    </source>
</evidence>
<sequence>MSTRTIYLIIYPGQPGQRAHFGIWVPYEEGGSEGTVIHVVDELQTWSPIGSVLAQNVHVFEGVKGEDTTPRGNLELVAAQVQPPRASANFLAPVNDTTNRRCQEWTMDYVRRLVAVRYLDEAAVDIVQARRDHPSVGIGLRPAAARPQQVQAVAQQTQVAPQQAQAAFQQGQQQAAAVAPVWVWDAEQRRYRRWDGEKWVWQE</sequence>
<protein>
    <submittedName>
        <fullName evidence="1">Uncharacterized protein</fullName>
    </submittedName>
</protein>
<dbReference type="AlphaFoldDB" id="A0A9P4GXC5"/>
<keyword evidence="2" id="KW-1185">Reference proteome</keyword>
<dbReference type="EMBL" id="ML978348">
    <property type="protein sequence ID" value="KAF2023439.1"/>
    <property type="molecule type" value="Genomic_DNA"/>
</dbReference>
<proteinExistence type="predicted"/>
<dbReference type="Pfam" id="PF20174">
    <property type="entry name" value="DUF6540"/>
    <property type="match status" value="1"/>
</dbReference>
<comment type="caution">
    <text evidence="1">The sequence shown here is derived from an EMBL/GenBank/DDBJ whole genome shotgun (WGS) entry which is preliminary data.</text>
</comment>
<organism evidence="1 2">
    <name type="scientific">Setomelanomma holmii</name>
    <dbReference type="NCBI Taxonomy" id="210430"/>
    <lineage>
        <taxon>Eukaryota</taxon>
        <taxon>Fungi</taxon>
        <taxon>Dikarya</taxon>
        <taxon>Ascomycota</taxon>
        <taxon>Pezizomycotina</taxon>
        <taxon>Dothideomycetes</taxon>
        <taxon>Pleosporomycetidae</taxon>
        <taxon>Pleosporales</taxon>
        <taxon>Pleosporineae</taxon>
        <taxon>Phaeosphaeriaceae</taxon>
        <taxon>Setomelanomma</taxon>
    </lineage>
</organism>
<dbReference type="OrthoDB" id="1658288at2759"/>
<reference evidence="1" key="1">
    <citation type="journal article" date="2020" name="Stud. Mycol.">
        <title>101 Dothideomycetes genomes: a test case for predicting lifestyles and emergence of pathogens.</title>
        <authorList>
            <person name="Haridas S."/>
            <person name="Albert R."/>
            <person name="Binder M."/>
            <person name="Bloem J."/>
            <person name="Labutti K."/>
            <person name="Salamov A."/>
            <person name="Andreopoulos B."/>
            <person name="Baker S."/>
            <person name="Barry K."/>
            <person name="Bills G."/>
            <person name="Bluhm B."/>
            <person name="Cannon C."/>
            <person name="Castanera R."/>
            <person name="Culley D."/>
            <person name="Daum C."/>
            <person name="Ezra D."/>
            <person name="Gonzalez J."/>
            <person name="Henrissat B."/>
            <person name="Kuo A."/>
            <person name="Liang C."/>
            <person name="Lipzen A."/>
            <person name="Lutzoni F."/>
            <person name="Magnuson J."/>
            <person name="Mondo S."/>
            <person name="Nolan M."/>
            <person name="Ohm R."/>
            <person name="Pangilinan J."/>
            <person name="Park H.-J."/>
            <person name="Ramirez L."/>
            <person name="Alfaro M."/>
            <person name="Sun H."/>
            <person name="Tritt A."/>
            <person name="Yoshinaga Y."/>
            <person name="Zwiers L.-H."/>
            <person name="Turgeon B."/>
            <person name="Goodwin S."/>
            <person name="Spatafora J."/>
            <person name="Crous P."/>
            <person name="Grigoriev I."/>
        </authorList>
    </citation>
    <scope>NUCLEOTIDE SEQUENCE</scope>
    <source>
        <strain evidence="1">CBS 110217</strain>
    </source>
</reference>
<dbReference type="InterPro" id="IPR046670">
    <property type="entry name" value="DUF6540"/>
</dbReference>
<dbReference type="Proteomes" id="UP000799777">
    <property type="component" value="Unassembled WGS sequence"/>
</dbReference>